<sequence length="98" mass="11515">PNYLMPIIDANAIRDEWNNFKAIVLANYNNLSTDSRLFQYYSDMYPNILILISIFYSIPFSSVDCERGFFKQNLIKTDICNQLNNDMLHMLMTIGLYD</sequence>
<gene>
    <name evidence="3" type="ORF">FWILDA_LOCUS18703</name>
</gene>
<dbReference type="OrthoDB" id="2016758at2759"/>
<keyword evidence="1" id="KW-0472">Membrane</keyword>
<dbReference type="AlphaFoldDB" id="A0A9W4TCP3"/>
<protein>
    <submittedName>
        <fullName evidence="3">16824_t:CDS:1</fullName>
    </submittedName>
</protein>
<dbReference type="PANTHER" id="PTHR46880:SF5">
    <property type="entry name" value="DUF4371 DOMAIN-CONTAINING PROTEIN"/>
    <property type="match status" value="1"/>
</dbReference>
<feature type="non-terminal residue" evidence="3">
    <location>
        <position position="1"/>
    </location>
</feature>
<feature type="non-terminal residue" evidence="3">
    <location>
        <position position="98"/>
    </location>
</feature>
<proteinExistence type="predicted"/>
<keyword evidence="1" id="KW-0812">Transmembrane</keyword>
<dbReference type="EMBL" id="CAMKVN010019296">
    <property type="protein sequence ID" value="CAI2198699.1"/>
    <property type="molecule type" value="Genomic_DNA"/>
</dbReference>
<organism evidence="3 4">
    <name type="scientific">Funneliformis geosporum</name>
    <dbReference type="NCBI Taxonomy" id="1117311"/>
    <lineage>
        <taxon>Eukaryota</taxon>
        <taxon>Fungi</taxon>
        <taxon>Fungi incertae sedis</taxon>
        <taxon>Mucoromycota</taxon>
        <taxon>Glomeromycotina</taxon>
        <taxon>Glomeromycetes</taxon>
        <taxon>Glomerales</taxon>
        <taxon>Glomeraceae</taxon>
        <taxon>Funneliformis</taxon>
    </lineage>
</organism>
<dbReference type="InterPro" id="IPR012337">
    <property type="entry name" value="RNaseH-like_sf"/>
</dbReference>
<evidence type="ECO:0000259" key="2">
    <source>
        <dbReference type="Pfam" id="PF05699"/>
    </source>
</evidence>
<comment type="caution">
    <text evidence="3">The sequence shown here is derived from an EMBL/GenBank/DDBJ whole genome shotgun (WGS) entry which is preliminary data.</text>
</comment>
<keyword evidence="1" id="KW-1133">Transmembrane helix</keyword>
<accession>A0A9W4TCP3</accession>
<dbReference type="Pfam" id="PF05699">
    <property type="entry name" value="Dimer_Tnp_hAT"/>
    <property type="match status" value="1"/>
</dbReference>
<dbReference type="InterPro" id="IPR008906">
    <property type="entry name" value="HATC_C_dom"/>
</dbReference>
<evidence type="ECO:0000256" key="1">
    <source>
        <dbReference type="SAM" id="Phobius"/>
    </source>
</evidence>
<dbReference type="Proteomes" id="UP001153678">
    <property type="component" value="Unassembled WGS sequence"/>
</dbReference>
<dbReference type="PANTHER" id="PTHR46880">
    <property type="entry name" value="RAS-ASSOCIATING DOMAIN-CONTAINING PROTEIN"/>
    <property type="match status" value="1"/>
</dbReference>
<dbReference type="GO" id="GO:0046983">
    <property type="term" value="F:protein dimerization activity"/>
    <property type="evidence" value="ECO:0007669"/>
    <property type="project" value="InterPro"/>
</dbReference>
<evidence type="ECO:0000313" key="4">
    <source>
        <dbReference type="Proteomes" id="UP001153678"/>
    </source>
</evidence>
<reference evidence="3" key="1">
    <citation type="submission" date="2022-08" db="EMBL/GenBank/DDBJ databases">
        <authorList>
            <person name="Kallberg Y."/>
            <person name="Tangrot J."/>
            <person name="Rosling A."/>
        </authorList>
    </citation>
    <scope>NUCLEOTIDE SEQUENCE</scope>
    <source>
        <strain evidence="3">Wild A</strain>
    </source>
</reference>
<keyword evidence="4" id="KW-1185">Reference proteome</keyword>
<evidence type="ECO:0000313" key="3">
    <source>
        <dbReference type="EMBL" id="CAI2198699.1"/>
    </source>
</evidence>
<feature type="transmembrane region" description="Helical" evidence="1">
    <location>
        <begin position="44"/>
        <end position="63"/>
    </location>
</feature>
<feature type="domain" description="HAT C-terminal dimerisation" evidence="2">
    <location>
        <begin position="40"/>
        <end position="93"/>
    </location>
</feature>
<dbReference type="SUPFAM" id="SSF53098">
    <property type="entry name" value="Ribonuclease H-like"/>
    <property type="match status" value="1"/>
</dbReference>
<name>A0A9W4TCP3_9GLOM</name>